<sequence length="226" mass="23076">MSVEVTLSLTPKEASSGVIRSVDLPSGPVMVRVPPLPGGGLVRILTAHGEVRIRVTVSAGPGRRTPMLLGLAVLVAVVGGLVVLNDHDGRSSSAGAPAASATPFRPDGTGAPTPSVPPAPAAGVPAIPSVPSLAPPPSPHDSGTCLDGEAPPRSATAVSVDPFHVVGCSSSRAHYRVIRTFHGTEDLDMCKGVEDTQYSYSSSSSRGGRTLWRVVYCLVGLGSYAR</sequence>
<evidence type="ECO:0000313" key="2">
    <source>
        <dbReference type="EMBL" id="MBB5121755.1"/>
    </source>
</evidence>
<comment type="caution">
    <text evidence="2">The sequence shown here is derived from an EMBL/GenBank/DDBJ whole genome shotgun (WGS) entry which is preliminary data.</text>
</comment>
<dbReference type="AlphaFoldDB" id="A0A7W8BE90"/>
<dbReference type="RefSeq" id="WP_146045460.1">
    <property type="nucleotide sequence ID" value="NZ_JACHJF010000020.1"/>
</dbReference>
<reference evidence="2 3" key="1">
    <citation type="submission" date="2020-08" db="EMBL/GenBank/DDBJ databases">
        <title>Genomic Encyclopedia of Type Strains, Phase III (KMG-III): the genomes of soil and plant-associated and newly described type strains.</title>
        <authorList>
            <person name="Whitman W."/>
        </authorList>
    </citation>
    <scope>NUCLEOTIDE SEQUENCE [LARGE SCALE GENOMIC DNA]</scope>
    <source>
        <strain evidence="2 3">CECT 3259</strain>
    </source>
</reference>
<feature type="region of interest" description="Disordered" evidence="1">
    <location>
        <begin position="90"/>
        <end position="153"/>
    </location>
</feature>
<dbReference type="OrthoDB" id="4296226at2"/>
<organism evidence="2 3">
    <name type="scientific">Streptomyces eurocidicus</name>
    <name type="common">Streptoverticillium eurocidicus</name>
    <dbReference type="NCBI Taxonomy" id="66423"/>
    <lineage>
        <taxon>Bacteria</taxon>
        <taxon>Bacillati</taxon>
        <taxon>Actinomycetota</taxon>
        <taxon>Actinomycetes</taxon>
        <taxon>Kitasatosporales</taxon>
        <taxon>Streptomycetaceae</taxon>
        <taxon>Streptomyces</taxon>
    </lineage>
</organism>
<accession>A0A7W8BE90</accession>
<feature type="compositionally biased region" description="Low complexity" evidence="1">
    <location>
        <begin position="91"/>
        <end position="101"/>
    </location>
</feature>
<dbReference type="EMBL" id="JACHJF010000020">
    <property type="protein sequence ID" value="MBB5121755.1"/>
    <property type="molecule type" value="Genomic_DNA"/>
</dbReference>
<dbReference type="Proteomes" id="UP000528608">
    <property type="component" value="Unassembled WGS sequence"/>
</dbReference>
<proteinExistence type="predicted"/>
<evidence type="ECO:0000256" key="1">
    <source>
        <dbReference type="SAM" id="MobiDB-lite"/>
    </source>
</evidence>
<gene>
    <name evidence="2" type="ORF">FHS36_005224</name>
</gene>
<feature type="compositionally biased region" description="Low complexity" evidence="1">
    <location>
        <begin position="121"/>
        <end position="132"/>
    </location>
</feature>
<evidence type="ECO:0000313" key="3">
    <source>
        <dbReference type="Proteomes" id="UP000528608"/>
    </source>
</evidence>
<protein>
    <submittedName>
        <fullName evidence="2">Uncharacterized protein</fullName>
    </submittedName>
</protein>
<name>A0A7W8BE90_STREU</name>